<evidence type="ECO:0000313" key="5">
    <source>
        <dbReference type="Proteomes" id="UP000260780"/>
    </source>
</evidence>
<dbReference type="GO" id="GO:0003887">
    <property type="term" value="F:DNA-directed DNA polymerase activity"/>
    <property type="evidence" value="ECO:0007669"/>
    <property type="project" value="InterPro"/>
</dbReference>
<name>A0A3E4W3H6_9BACT</name>
<evidence type="ECO:0000259" key="3">
    <source>
        <dbReference type="Pfam" id="PF01051"/>
    </source>
</evidence>
<dbReference type="InterPro" id="IPR036388">
    <property type="entry name" value="WH-like_DNA-bd_sf"/>
</dbReference>
<organism evidence="4 5">
    <name type="scientific">Phocaeicola plebeius</name>
    <dbReference type="NCBI Taxonomy" id="310297"/>
    <lineage>
        <taxon>Bacteria</taxon>
        <taxon>Pseudomonadati</taxon>
        <taxon>Bacteroidota</taxon>
        <taxon>Bacteroidia</taxon>
        <taxon>Bacteroidales</taxon>
        <taxon>Bacteroidaceae</taxon>
        <taxon>Phocaeicola</taxon>
    </lineage>
</organism>
<reference evidence="4 5" key="1">
    <citation type="submission" date="2018-08" db="EMBL/GenBank/DDBJ databases">
        <title>A genome reference for cultivated species of the human gut microbiota.</title>
        <authorList>
            <person name="Zou Y."/>
            <person name="Xue W."/>
            <person name="Luo G."/>
        </authorList>
    </citation>
    <scope>NUCLEOTIDE SEQUENCE [LARGE SCALE GENOMIC DNA]</scope>
    <source>
        <strain evidence="4 5">OM08-14</strain>
    </source>
</reference>
<dbReference type="Pfam" id="PF01051">
    <property type="entry name" value="Rep3_N"/>
    <property type="match status" value="1"/>
</dbReference>
<dbReference type="Gene3D" id="1.10.10.10">
    <property type="entry name" value="Winged helix-like DNA-binding domain superfamily/Winged helix DNA-binding domain"/>
    <property type="match status" value="1"/>
</dbReference>
<gene>
    <name evidence="4" type="ORF">DXC17_12870</name>
</gene>
<dbReference type="RefSeq" id="WP_117748260.1">
    <property type="nucleotide sequence ID" value="NZ_DAWDIR010000034.1"/>
</dbReference>
<evidence type="ECO:0000256" key="1">
    <source>
        <dbReference type="ARBA" id="ARBA00038283"/>
    </source>
</evidence>
<dbReference type="InterPro" id="IPR000525">
    <property type="entry name" value="Initiator_Rep_WH1"/>
</dbReference>
<accession>A0A3E4W3H6</accession>
<comment type="caution">
    <text evidence="4">The sequence shown here is derived from an EMBL/GenBank/DDBJ whole genome shotgun (WGS) entry which is preliminary data.</text>
</comment>
<evidence type="ECO:0000256" key="2">
    <source>
        <dbReference type="SAM" id="MobiDB-lite"/>
    </source>
</evidence>
<feature type="domain" description="Initiator Rep protein WH1" evidence="3">
    <location>
        <begin position="28"/>
        <end position="161"/>
    </location>
</feature>
<feature type="region of interest" description="Disordered" evidence="2">
    <location>
        <begin position="291"/>
        <end position="324"/>
    </location>
</feature>
<dbReference type="GO" id="GO:0006270">
    <property type="term" value="P:DNA replication initiation"/>
    <property type="evidence" value="ECO:0007669"/>
    <property type="project" value="InterPro"/>
</dbReference>
<evidence type="ECO:0000313" key="4">
    <source>
        <dbReference type="EMBL" id="RGM36773.1"/>
    </source>
</evidence>
<comment type="similarity">
    <text evidence="1">Belongs to the initiator RepB protein family.</text>
</comment>
<proteinExistence type="inferred from homology"/>
<dbReference type="EMBL" id="QSTF01000040">
    <property type="protein sequence ID" value="RGM36773.1"/>
    <property type="molecule type" value="Genomic_DNA"/>
</dbReference>
<dbReference type="AlphaFoldDB" id="A0A3E4W3H6"/>
<protein>
    <submittedName>
        <fullName evidence="4">Replication initiation protein</fullName>
    </submittedName>
</protein>
<sequence length="396" mass="46147">MSEQNSLQKIEKYNENKVVRVSQELYQLEKIRWRMSTLGYRLLFAISQSVSSIEEEILPDVGFEKQSLFKYLGLDNNNDKYNRLAETLVEVGQNMLQFATRKKNGAQVWQGYTWITAYNLAVDEKYVQICINPKVRKFLMQLNKYACIQPKYYLKLSSDYQNWFYPYFKNYVKLHQWKVSIEDLKNALELTDSPTYDPQKNKNANERFLSDVIGIRINEKVKAEQRAAKAEKRAAKLIEWDYVIDKKTQKPVGTLAAITQHTDINVTASAVKTGRSYTHLVFFMSEKTATVSNARKEKDASQNQAEADMGKRQQTRKRSGKNQDMRSIMQDLFSSEPSAQAIPNPAFVPMPEKEPKRFNYDEDQIKELAKMSKMTFAQMVEKLKLLHDENGYYKMA</sequence>
<dbReference type="Proteomes" id="UP000260780">
    <property type="component" value="Unassembled WGS sequence"/>
</dbReference>